<dbReference type="PROSITE" id="PS51257">
    <property type="entry name" value="PROKAR_LIPOPROTEIN"/>
    <property type="match status" value="1"/>
</dbReference>
<evidence type="ECO:0000313" key="3">
    <source>
        <dbReference type="RefSeq" id="XP_005107098.1"/>
    </source>
</evidence>
<evidence type="ECO:0000256" key="1">
    <source>
        <dbReference type="SAM" id="SignalP"/>
    </source>
</evidence>
<name>A0ABM0K2C6_APLCA</name>
<keyword evidence="1" id="KW-0732">Signal</keyword>
<evidence type="ECO:0000313" key="2">
    <source>
        <dbReference type="Proteomes" id="UP000694888"/>
    </source>
</evidence>
<accession>A0ABM0K2C6</accession>
<dbReference type="InterPro" id="IPR018247">
    <property type="entry name" value="EF_Hand_1_Ca_BS"/>
</dbReference>
<dbReference type="GeneID" id="101847212"/>
<protein>
    <submittedName>
        <fullName evidence="3">Uncharacterized protein LOC101847212</fullName>
    </submittedName>
</protein>
<feature type="chain" id="PRO_5047357062" evidence="1">
    <location>
        <begin position="20"/>
        <end position="215"/>
    </location>
</feature>
<dbReference type="Proteomes" id="UP000694888">
    <property type="component" value="Unplaced"/>
</dbReference>
<sequence length="215" mass="23804">MKFAVFLLLLSLAFAGCSAGRRWGMRGGGGRWPCRGFFCRFWGLSRRLPAPWRPSLPVCSGKGTLGERFALNLGINDADNDTFVSGPEIYNDFKNNYDTNNDGCVTEAEWTQRWERGLRFSKAYAVNRFAALASDNVTCPITYESFENSTDMQMPVGIFLSANLQTLVETCQSDNSRLISNCDCLQLLGACVNDAKLSEDSVCKAYVVQPVIATD</sequence>
<dbReference type="RefSeq" id="XP_005107098.1">
    <property type="nucleotide sequence ID" value="XM_005107041.3"/>
</dbReference>
<dbReference type="PROSITE" id="PS00018">
    <property type="entry name" value="EF_HAND_1"/>
    <property type="match status" value="1"/>
</dbReference>
<feature type="signal peptide" evidence="1">
    <location>
        <begin position="1"/>
        <end position="19"/>
    </location>
</feature>
<reference evidence="3" key="1">
    <citation type="submission" date="2025-08" db="UniProtKB">
        <authorList>
            <consortium name="RefSeq"/>
        </authorList>
    </citation>
    <scope>IDENTIFICATION</scope>
</reference>
<keyword evidence="2" id="KW-1185">Reference proteome</keyword>
<gene>
    <name evidence="3" type="primary">LOC101847212</name>
</gene>
<proteinExistence type="predicted"/>
<organism evidence="2 3">
    <name type="scientific">Aplysia californica</name>
    <name type="common">California sea hare</name>
    <dbReference type="NCBI Taxonomy" id="6500"/>
    <lineage>
        <taxon>Eukaryota</taxon>
        <taxon>Metazoa</taxon>
        <taxon>Spiralia</taxon>
        <taxon>Lophotrochozoa</taxon>
        <taxon>Mollusca</taxon>
        <taxon>Gastropoda</taxon>
        <taxon>Heterobranchia</taxon>
        <taxon>Euthyneura</taxon>
        <taxon>Tectipleura</taxon>
        <taxon>Aplysiida</taxon>
        <taxon>Aplysioidea</taxon>
        <taxon>Aplysiidae</taxon>
        <taxon>Aplysia</taxon>
    </lineage>
</organism>